<reference evidence="1 2" key="1">
    <citation type="submission" date="2014-04" db="EMBL/GenBank/DDBJ databases">
        <authorList>
            <consortium name="DOE Joint Genome Institute"/>
            <person name="Kuo A."/>
            <person name="Tarkka M."/>
            <person name="Buscot F."/>
            <person name="Kohler A."/>
            <person name="Nagy L.G."/>
            <person name="Floudas D."/>
            <person name="Copeland A."/>
            <person name="Barry K.W."/>
            <person name="Cichocki N."/>
            <person name="Veneault-Fourrey C."/>
            <person name="LaButti K."/>
            <person name="Lindquist E.A."/>
            <person name="Lipzen A."/>
            <person name="Lundell T."/>
            <person name="Morin E."/>
            <person name="Murat C."/>
            <person name="Sun H."/>
            <person name="Tunlid A."/>
            <person name="Henrissat B."/>
            <person name="Grigoriev I.V."/>
            <person name="Hibbett D.S."/>
            <person name="Martin F."/>
            <person name="Nordberg H.P."/>
            <person name="Cantor M.N."/>
            <person name="Hua S.X."/>
        </authorList>
    </citation>
    <scope>NUCLEOTIDE SEQUENCE [LARGE SCALE GENOMIC DNA]</scope>
    <source>
        <strain evidence="1 2">F 1598</strain>
    </source>
</reference>
<dbReference type="HOGENOM" id="CLU_2961637_0_0_1"/>
<proteinExistence type="predicted"/>
<accession>A0A0C3FP87</accession>
<evidence type="ECO:0000313" key="1">
    <source>
        <dbReference type="EMBL" id="KIM85730.1"/>
    </source>
</evidence>
<gene>
    <name evidence="1" type="ORF">PILCRDRAFT_816940</name>
</gene>
<dbReference type="EMBL" id="KN832984">
    <property type="protein sequence ID" value="KIM85730.1"/>
    <property type="molecule type" value="Genomic_DNA"/>
</dbReference>
<dbReference type="InParanoid" id="A0A0C3FP87"/>
<dbReference type="Proteomes" id="UP000054166">
    <property type="component" value="Unassembled WGS sequence"/>
</dbReference>
<protein>
    <submittedName>
        <fullName evidence="1">Uncharacterized protein</fullName>
    </submittedName>
</protein>
<dbReference type="AlphaFoldDB" id="A0A0C3FP87"/>
<organism evidence="1 2">
    <name type="scientific">Piloderma croceum (strain F 1598)</name>
    <dbReference type="NCBI Taxonomy" id="765440"/>
    <lineage>
        <taxon>Eukaryota</taxon>
        <taxon>Fungi</taxon>
        <taxon>Dikarya</taxon>
        <taxon>Basidiomycota</taxon>
        <taxon>Agaricomycotina</taxon>
        <taxon>Agaricomycetes</taxon>
        <taxon>Agaricomycetidae</taxon>
        <taxon>Atheliales</taxon>
        <taxon>Atheliaceae</taxon>
        <taxon>Piloderma</taxon>
    </lineage>
</organism>
<sequence>MYYILDSTIPYEIKEMKPPAAEARALREIQTAELRWRLNIDDLDLGPRKAQSIMWLTVF</sequence>
<evidence type="ECO:0000313" key="2">
    <source>
        <dbReference type="Proteomes" id="UP000054166"/>
    </source>
</evidence>
<name>A0A0C3FP87_PILCF</name>
<keyword evidence="2" id="KW-1185">Reference proteome</keyword>
<reference evidence="2" key="2">
    <citation type="submission" date="2015-01" db="EMBL/GenBank/DDBJ databases">
        <title>Evolutionary Origins and Diversification of the Mycorrhizal Mutualists.</title>
        <authorList>
            <consortium name="DOE Joint Genome Institute"/>
            <consortium name="Mycorrhizal Genomics Consortium"/>
            <person name="Kohler A."/>
            <person name="Kuo A."/>
            <person name="Nagy L.G."/>
            <person name="Floudas D."/>
            <person name="Copeland A."/>
            <person name="Barry K.W."/>
            <person name="Cichocki N."/>
            <person name="Veneault-Fourrey C."/>
            <person name="LaButti K."/>
            <person name="Lindquist E.A."/>
            <person name="Lipzen A."/>
            <person name="Lundell T."/>
            <person name="Morin E."/>
            <person name="Murat C."/>
            <person name="Riley R."/>
            <person name="Ohm R."/>
            <person name="Sun H."/>
            <person name="Tunlid A."/>
            <person name="Henrissat B."/>
            <person name="Grigoriev I.V."/>
            <person name="Hibbett D.S."/>
            <person name="Martin F."/>
        </authorList>
    </citation>
    <scope>NUCLEOTIDE SEQUENCE [LARGE SCALE GENOMIC DNA]</scope>
    <source>
        <strain evidence="2">F 1598</strain>
    </source>
</reference>